<dbReference type="EMBL" id="CP117167">
    <property type="protein sequence ID" value="WCT13688.1"/>
    <property type="molecule type" value="Genomic_DNA"/>
</dbReference>
<name>A0ABY7TDB4_9SPHI</name>
<sequence>MKKKYLLILMGLLFSSLSYAQIDIPNASGGPVAPGSWIRFLSAGDATSIQENWGINITGSSYQPVKIINSSLLVGYTSGNGGSFGSGNAFISGNVGIGTTTPGAKLDINGDASVQYYGRLSSARDYRNSYTNLFLGGAISYNGDGNYTVLGDGGSNYFGAIRMDNSGGNAGAINFYSGTSIGGSNYTISNANLNSYLRMTIINNKVGIGTANPDASLAVAGVIHSQAVKVDMVGWSDYVFNRSYKLVPLRAVKAYIDQNHHLPDVPSEEQVKKDGIDLGEMNSKLLKKIEELTLYLIQEKQPTDQQIKTLKNEINKIKHTKRK</sequence>
<dbReference type="RefSeq" id="WP_273631994.1">
    <property type="nucleotide sequence ID" value="NZ_CP117167.1"/>
</dbReference>
<proteinExistence type="predicted"/>
<keyword evidence="3" id="KW-1185">Reference proteome</keyword>
<protein>
    <recommendedName>
        <fullName evidence="4">TMF family protein</fullName>
    </recommendedName>
</protein>
<keyword evidence="1" id="KW-0732">Signal</keyword>
<organism evidence="2 3">
    <name type="scientific">Mucilaginibacter jinjuensis</name>
    <dbReference type="NCBI Taxonomy" id="1176721"/>
    <lineage>
        <taxon>Bacteria</taxon>
        <taxon>Pseudomonadati</taxon>
        <taxon>Bacteroidota</taxon>
        <taxon>Sphingobacteriia</taxon>
        <taxon>Sphingobacteriales</taxon>
        <taxon>Sphingobacteriaceae</taxon>
        <taxon>Mucilaginibacter</taxon>
    </lineage>
</organism>
<feature type="signal peptide" evidence="1">
    <location>
        <begin position="1"/>
        <end position="20"/>
    </location>
</feature>
<reference evidence="2 3" key="1">
    <citation type="submission" date="2023-02" db="EMBL/GenBank/DDBJ databases">
        <title>Genome sequence of Mucilaginibacter jinjuensis strain KACC 16571.</title>
        <authorList>
            <person name="Kim S."/>
            <person name="Heo J."/>
            <person name="Kwon S.-W."/>
        </authorList>
    </citation>
    <scope>NUCLEOTIDE SEQUENCE [LARGE SCALE GENOMIC DNA]</scope>
    <source>
        <strain evidence="2 3">KACC 16571</strain>
    </source>
</reference>
<dbReference type="Proteomes" id="UP001216139">
    <property type="component" value="Chromosome"/>
</dbReference>
<evidence type="ECO:0000313" key="3">
    <source>
        <dbReference type="Proteomes" id="UP001216139"/>
    </source>
</evidence>
<evidence type="ECO:0000313" key="2">
    <source>
        <dbReference type="EMBL" id="WCT13688.1"/>
    </source>
</evidence>
<gene>
    <name evidence="2" type="ORF">PQO05_07030</name>
</gene>
<evidence type="ECO:0000256" key="1">
    <source>
        <dbReference type="SAM" id="SignalP"/>
    </source>
</evidence>
<evidence type="ECO:0008006" key="4">
    <source>
        <dbReference type="Google" id="ProtNLM"/>
    </source>
</evidence>
<feature type="chain" id="PRO_5045268769" description="TMF family protein" evidence="1">
    <location>
        <begin position="21"/>
        <end position="323"/>
    </location>
</feature>
<accession>A0ABY7TDB4</accession>